<evidence type="ECO:0000256" key="10">
    <source>
        <dbReference type="ARBA" id="ARBA00023136"/>
    </source>
</evidence>
<evidence type="ECO:0000313" key="14">
    <source>
        <dbReference type="Proteomes" id="UP001060919"/>
    </source>
</evidence>
<dbReference type="FunFam" id="1.10.357.140:FF:000008">
    <property type="entry name" value="4-hydroxybenzoate octaprenyltransferase"/>
    <property type="match status" value="1"/>
</dbReference>
<dbReference type="PANTHER" id="PTHR11048">
    <property type="entry name" value="PRENYLTRANSFERASES"/>
    <property type="match status" value="1"/>
</dbReference>
<comment type="subcellular location">
    <subcellularLocation>
        <location evidence="2">Membrane</location>
        <topology evidence="2">Multi-pass membrane protein</topology>
    </subcellularLocation>
</comment>
<keyword evidence="10 12" id="KW-0472">Membrane</keyword>
<dbReference type="Pfam" id="PF01040">
    <property type="entry name" value="UbiA"/>
    <property type="match status" value="1"/>
</dbReference>
<feature type="transmembrane region" description="Helical" evidence="12">
    <location>
        <begin position="206"/>
        <end position="228"/>
    </location>
</feature>
<feature type="transmembrane region" description="Helical" evidence="12">
    <location>
        <begin position="39"/>
        <end position="59"/>
    </location>
</feature>
<keyword evidence="14" id="KW-1185">Reference proteome</keyword>
<dbReference type="Gene3D" id="1.20.120.1780">
    <property type="entry name" value="UbiA prenyltransferase"/>
    <property type="match status" value="1"/>
</dbReference>
<dbReference type="NCBIfam" id="TIGR01475">
    <property type="entry name" value="ubiA_other"/>
    <property type="match status" value="1"/>
</dbReference>
<keyword evidence="9 12" id="KW-1133">Transmembrane helix</keyword>
<protein>
    <recommendedName>
        <fullName evidence="11">4-hydroxybenzoate polyprenyltransferase</fullName>
        <ecNumber evidence="11">2.5.1.39</ecNumber>
    </recommendedName>
</protein>
<evidence type="ECO:0000256" key="12">
    <source>
        <dbReference type="SAM" id="Phobius"/>
    </source>
</evidence>
<name>A0A915YHN5_9BACT</name>
<dbReference type="GO" id="GO:0006744">
    <property type="term" value="P:ubiquinone biosynthetic process"/>
    <property type="evidence" value="ECO:0007669"/>
    <property type="project" value="UniProtKB-KW"/>
</dbReference>
<evidence type="ECO:0000256" key="11">
    <source>
        <dbReference type="ARBA" id="ARBA00034524"/>
    </source>
</evidence>
<feature type="transmembrane region" description="Helical" evidence="12">
    <location>
        <begin position="79"/>
        <end position="100"/>
    </location>
</feature>
<gene>
    <name evidence="13" type="ORF">AsAng_0039590</name>
</gene>
<keyword evidence="4" id="KW-1003">Cell membrane</keyword>
<feature type="transmembrane region" description="Helical" evidence="12">
    <location>
        <begin position="264"/>
        <end position="283"/>
    </location>
</feature>
<dbReference type="PANTHER" id="PTHR11048:SF28">
    <property type="entry name" value="4-HYDROXYBENZOATE POLYPRENYLTRANSFERASE, MITOCHONDRIAL"/>
    <property type="match status" value="1"/>
</dbReference>
<feature type="transmembrane region" description="Helical" evidence="12">
    <location>
        <begin position="164"/>
        <end position="185"/>
    </location>
</feature>
<dbReference type="KEGG" id="aup:AsAng_0039590"/>
<keyword evidence="5" id="KW-0997">Cell inner membrane</keyword>
<dbReference type="CDD" id="cd13959">
    <property type="entry name" value="PT_UbiA_COQ2"/>
    <property type="match status" value="1"/>
</dbReference>
<dbReference type="Proteomes" id="UP001060919">
    <property type="component" value="Chromosome"/>
</dbReference>
<feature type="transmembrane region" description="Helical" evidence="12">
    <location>
        <begin position="106"/>
        <end position="125"/>
    </location>
</feature>
<feature type="transmembrane region" description="Helical" evidence="12">
    <location>
        <begin position="234"/>
        <end position="252"/>
    </location>
</feature>
<keyword evidence="8 12" id="KW-0812">Transmembrane</keyword>
<evidence type="ECO:0000256" key="1">
    <source>
        <dbReference type="ARBA" id="ARBA00001946"/>
    </source>
</evidence>
<feature type="transmembrane region" description="Helical" evidence="12">
    <location>
        <begin position="137"/>
        <end position="158"/>
    </location>
</feature>
<keyword evidence="7" id="KW-0831">Ubiquinone biosynthesis</keyword>
<dbReference type="InterPro" id="IPR039653">
    <property type="entry name" value="Prenyltransferase"/>
</dbReference>
<evidence type="ECO:0000256" key="4">
    <source>
        <dbReference type="ARBA" id="ARBA00022475"/>
    </source>
</evidence>
<evidence type="ECO:0000256" key="6">
    <source>
        <dbReference type="ARBA" id="ARBA00022679"/>
    </source>
</evidence>
<evidence type="ECO:0000256" key="9">
    <source>
        <dbReference type="ARBA" id="ARBA00022989"/>
    </source>
</evidence>
<keyword evidence="6" id="KW-0808">Transferase</keyword>
<dbReference type="GO" id="GO:0008412">
    <property type="term" value="F:4-hydroxybenzoate polyprenyltransferase activity"/>
    <property type="evidence" value="ECO:0007669"/>
    <property type="project" value="UniProtKB-EC"/>
</dbReference>
<dbReference type="AlphaFoldDB" id="A0A915YHN5"/>
<dbReference type="Gene3D" id="1.10.357.140">
    <property type="entry name" value="UbiA prenyltransferase"/>
    <property type="match status" value="1"/>
</dbReference>
<dbReference type="FunFam" id="1.20.120.1780:FF:000001">
    <property type="entry name" value="4-hydroxybenzoate octaprenyltransferase"/>
    <property type="match status" value="1"/>
</dbReference>
<sequence>MKNYLSLIKFSHTIFAMPFACIGFFLATTTTSASTNINWWLFLKVVLCMVFARSAAMAFNRYADRDIDEKNPRTALREIPAGVISPDNALYFVIVNGLLFTLTTYFINPLCFYLSPIALAVVLGYSYTKRFTALCHFVLGIGLALAPVGAYIAVTGIFDTNSIIAILYSFVVLFWVSGFDIIYALQDEDFDKSLGLNSIPAALGKSRALMLSNFLHLVSASLVIVAGLQSNGGIYHWIGTFIFIGLLIYQHFLVKPNDLSKVNLAFFTTNGIASAIFGSLVILDLLL</sequence>
<comment type="cofactor">
    <cofactor evidence="1">
        <name>Mg(2+)</name>
        <dbReference type="ChEBI" id="CHEBI:18420"/>
    </cofactor>
</comment>
<evidence type="ECO:0000256" key="8">
    <source>
        <dbReference type="ARBA" id="ARBA00022692"/>
    </source>
</evidence>
<evidence type="ECO:0000256" key="2">
    <source>
        <dbReference type="ARBA" id="ARBA00004141"/>
    </source>
</evidence>
<dbReference type="RefSeq" id="WP_264788518.1">
    <property type="nucleotide sequence ID" value="NZ_AP026867.1"/>
</dbReference>
<dbReference type="InterPro" id="IPR000537">
    <property type="entry name" value="UbiA_prenyltransferase"/>
</dbReference>
<evidence type="ECO:0000256" key="5">
    <source>
        <dbReference type="ARBA" id="ARBA00022519"/>
    </source>
</evidence>
<dbReference type="GO" id="GO:0005886">
    <property type="term" value="C:plasma membrane"/>
    <property type="evidence" value="ECO:0007669"/>
    <property type="project" value="TreeGrafter"/>
</dbReference>
<dbReference type="InterPro" id="IPR044878">
    <property type="entry name" value="UbiA_sf"/>
</dbReference>
<organism evidence="13 14">
    <name type="scientific">Aureispira anguillae</name>
    <dbReference type="NCBI Taxonomy" id="2864201"/>
    <lineage>
        <taxon>Bacteria</taxon>
        <taxon>Pseudomonadati</taxon>
        <taxon>Bacteroidota</taxon>
        <taxon>Saprospiria</taxon>
        <taxon>Saprospirales</taxon>
        <taxon>Saprospiraceae</taxon>
        <taxon>Aureispira</taxon>
    </lineage>
</organism>
<evidence type="ECO:0000313" key="13">
    <source>
        <dbReference type="EMBL" id="BDS13230.1"/>
    </source>
</evidence>
<dbReference type="EMBL" id="AP026867">
    <property type="protein sequence ID" value="BDS13230.1"/>
    <property type="molecule type" value="Genomic_DNA"/>
</dbReference>
<proteinExistence type="inferred from homology"/>
<feature type="transmembrane region" description="Helical" evidence="12">
    <location>
        <begin position="7"/>
        <end position="27"/>
    </location>
</feature>
<reference evidence="13" key="1">
    <citation type="submission" date="2022-09" db="EMBL/GenBank/DDBJ databases">
        <title>Aureispira anguillicida sp. nov., isolated from Leptocephalus of Japanese eel Anguilla japonica.</title>
        <authorList>
            <person name="Yuasa K."/>
            <person name="Mekata T."/>
            <person name="Ikunari K."/>
        </authorList>
    </citation>
    <scope>NUCLEOTIDE SEQUENCE</scope>
    <source>
        <strain evidence="13">EL160426</strain>
    </source>
</reference>
<comment type="similarity">
    <text evidence="3">Belongs to the UbiA prenyltransferase family.</text>
</comment>
<accession>A0A915YHN5</accession>
<dbReference type="EC" id="2.5.1.39" evidence="11"/>
<evidence type="ECO:0000256" key="3">
    <source>
        <dbReference type="ARBA" id="ARBA00005985"/>
    </source>
</evidence>
<evidence type="ECO:0000256" key="7">
    <source>
        <dbReference type="ARBA" id="ARBA00022688"/>
    </source>
</evidence>
<dbReference type="InterPro" id="IPR006371">
    <property type="entry name" value="Polyprenyltransferase_UbiA-li"/>
</dbReference>